<gene>
    <name evidence="1" type="ORF">CLV70_109149</name>
</gene>
<dbReference type="EMBL" id="PVZG01000009">
    <property type="protein sequence ID" value="PRY27993.1"/>
    <property type="molecule type" value="Genomic_DNA"/>
</dbReference>
<dbReference type="InterPro" id="IPR049799">
    <property type="entry name" value="SitI3-like"/>
</dbReference>
<dbReference type="Proteomes" id="UP000239209">
    <property type="component" value="Unassembled WGS sequence"/>
</dbReference>
<dbReference type="OrthoDB" id="3394433at2"/>
<protein>
    <submittedName>
        <fullName evidence="1">Uncharacterized protein</fullName>
    </submittedName>
</protein>
<dbReference type="AlphaFoldDB" id="A0A2T0S3V6"/>
<comment type="caution">
    <text evidence="1">The sequence shown here is derived from an EMBL/GenBank/DDBJ whole genome shotgun (WGS) entry which is preliminary data.</text>
</comment>
<keyword evidence="2" id="KW-1185">Reference proteome</keyword>
<dbReference type="RefSeq" id="WP_106128096.1">
    <property type="nucleotide sequence ID" value="NZ_PVZG01000009.1"/>
</dbReference>
<name>A0A2T0S3V6_9ACTN</name>
<reference evidence="1 2" key="1">
    <citation type="submission" date="2018-03" db="EMBL/GenBank/DDBJ databases">
        <title>Genomic Encyclopedia of Archaeal and Bacterial Type Strains, Phase II (KMG-II): from individual species to whole genera.</title>
        <authorList>
            <person name="Goeker M."/>
        </authorList>
    </citation>
    <scope>NUCLEOTIDE SEQUENCE [LARGE SCALE GENOMIC DNA]</scope>
    <source>
        <strain evidence="1 2">DSM 45348</strain>
    </source>
</reference>
<sequence>MAIEYRLTLAGSTPVERLAERALPDPDERPAGTESPLSVNLDDRLGFAVFVSAGRDGYFDVESDDGPWEWEPELHVSVTFRMDKEADPQWKVTNMITIVRRVLATGPEDAVLVLNGDYVLLKRFGGKLVKHRRESWWSSYTAADSILPG</sequence>
<dbReference type="NCBIfam" id="NF040657">
    <property type="entry name" value="immun_SitI3"/>
    <property type="match status" value="1"/>
</dbReference>
<evidence type="ECO:0000313" key="2">
    <source>
        <dbReference type="Proteomes" id="UP000239209"/>
    </source>
</evidence>
<accession>A0A2T0S3V6</accession>
<organism evidence="1 2">
    <name type="scientific">Pseudosporangium ferrugineum</name>
    <dbReference type="NCBI Taxonomy" id="439699"/>
    <lineage>
        <taxon>Bacteria</taxon>
        <taxon>Bacillati</taxon>
        <taxon>Actinomycetota</taxon>
        <taxon>Actinomycetes</taxon>
        <taxon>Micromonosporales</taxon>
        <taxon>Micromonosporaceae</taxon>
        <taxon>Pseudosporangium</taxon>
    </lineage>
</organism>
<proteinExistence type="predicted"/>
<evidence type="ECO:0000313" key="1">
    <source>
        <dbReference type="EMBL" id="PRY27993.1"/>
    </source>
</evidence>